<sequence length="66" mass="7222">MLVTSFRREETVGQSFSPTCEIALSRLRYSNAHYSKEENMSTTTIVVIVVVIVAVLGIGFGGVLPF</sequence>
<proteinExistence type="predicted"/>
<name>A0A7Z0LR43_9GAMM</name>
<comment type="caution">
    <text evidence="2">The sequence shown here is derived from an EMBL/GenBank/DDBJ whole genome shotgun (WGS) entry which is preliminary data.</text>
</comment>
<dbReference type="Proteomes" id="UP000526892">
    <property type="component" value="Unassembled WGS sequence"/>
</dbReference>
<dbReference type="AlphaFoldDB" id="A0A7Z0LR43"/>
<organism evidence="2 3">
    <name type="scientific">Vreelandella glaciei</name>
    <dbReference type="NCBI Taxonomy" id="186761"/>
    <lineage>
        <taxon>Bacteria</taxon>
        <taxon>Pseudomonadati</taxon>
        <taxon>Pseudomonadota</taxon>
        <taxon>Gammaproteobacteria</taxon>
        <taxon>Oceanospirillales</taxon>
        <taxon>Halomonadaceae</taxon>
        <taxon>Vreelandella</taxon>
    </lineage>
</organism>
<feature type="transmembrane region" description="Helical" evidence="1">
    <location>
        <begin position="45"/>
        <end position="64"/>
    </location>
</feature>
<evidence type="ECO:0000256" key="1">
    <source>
        <dbReference type="SAM" id="Phobius"/>
    </source>
</evidence>
<reference evidence="2 3" key="1">
    <citation type="journal article" date="2003" name="Extremophiles">
        <title>Halomonas glaciei sp. nov. isolated from fast ice of Adelie Land, Antarctica.</title>
        <authorList>
            <person name="Reddy G.S."/>
            <person name="Raghavan P.U."/>
            <person name="Sarita N.B."/>
            <person name="Prakash J.S."/>
            <person name="Nagesh N."/>
            <person name="Delille D."/>
            <person name="Shivaji S."/>
        </authorList>
    </citation>
    <scope>NUCLEOTIDE SEQUENCE [LARGE SCALE GENOMIC DNA]</scope>
    <source>
        <strain evidence="2 3">DD39</strain>
    </source>
</reference>
<keyword evidence="1" id="KW-1133">Transmembrane helix</keyword>
<evidence type="ECO:0000313" key="2">
    <source>
        <dbReference type="EMBL" id="NYS77022.1"/>
    </source>
</evidence>
<gene>
    <name evidence="2" type="ORF">HZS80_04705</name>
</gene>
<dbReference type="EMBL" id="JACCDE010000004">
    <property type="protein sequence ID" value="NYS77022.1"/>
    <property type="molecule type" value="Genomic_DNA"/>
</dbReference>
<keyword evidence="1" id="KW-0812">Transmembrane</keyword>
<keyword evidence="3" id="KW-1185">Reference proteome</keyword>
<accession>A0A7Z0LR43</accession>
<dbReference type="RefSeq" id="WP_144408599.1">
    <property type="nucleotide sequence ID" value="NZ_JACCDE010000004.1"/>
</dbReference>
<evidence type="ECO:0000313" key="3">
    <source>
        <dbReference type="Proteomes" id="UP000526892"/>
    </source>
</evidence>
<protein>
    <submittedName>
        <fullName evidence="2">Uncharacterized protein</fullName>
    </submittedName>
</protein>
<keyword evidence="1" id="KW-0472">Membrane</keyword>